<proteinExistence type="predicted"/>
<accession>A0A5S9R994</accession>
<dbReference type="EMBL" id="CACSIP010000055">
    <property type="protein sequence ID" value="CAA0134553.1"/>
    <property type="molecule type" value="Genomic_DNA"/>
</dbReference>
<dbReference type="Pfam" id="PF16945">
    <property type="entry name" value="Phage_r1t_holin"/>
    <property type="match status" value="1"/>
</dbReference>
<sequence length="82" mass="8402">MTIYSLTFWRDATERALKSAAQAAVLALGGDAINVWTVDWQTVSGLTAGGAALSLLTSVASAGLANRGTASLSKAVEPHRDA</sequence>
<keyword evidence="2" id="KW-1185">Reference proteome</keyword>
<evidence type="ECO:0008006" key="3">
    <source>
        <dbReference type="Google" id="ProtNLM"/>
    </source>
</evidence>
<evidence type="ECO:0000313" key="1">
    <source>
        <dbReference type="EMBL" id="CAA0134553.1"/>
    </source>
</evidence>
<protein>
    <recommendedName>
        <fullName evidence="3">Holin</fullName>
    </recommendedName>
</protein>
<dbReference type="Proteomes" id="UP000430146">
    <property type="component" value="Unassembled WGS sequence"/>
</dbReference>
<evidence type="ECO:0000313" key="2">
    <source>
        <dbReference type="Proteomes" id="UP000430146"/>
    </source>
</evidence>
<reference evidence="1 2" key="1">
    <citation type="submission" date="2019-11" db="EMBL/GenBank/DDBJ databases">
        <authorList>
            <person name="Holert J."/>
        </authorList>
    </citation>
    <scope>NUCLEOTIDE SEQUENCE [LARGE SCALE GENOMIC DNA]</scope>
    <source>
        <strain evidence="1">BC8_1</strain>
    </source>
</reference>
<dbReference type="RefSeq" id="WP_234897743.1">
    <property type="nucleotide sequence ID" value="NZ_CACSIP010000055.1"/>
</dbReference>
<name>A0A5S9R994_MYCVN</name>
<gene>
    <name evidence="1" type="ORF">AELLOGFF_06381</name>
</gene>
<dbReference type="InterPro" id="IPR020109">
    <property type="entry name" value="Holin_r1t"/>
</dbReference>
<dbReference type="AlphaFoldDB" id="A0A5S9R994"/>
<organism evidence="1 2">
    <name type="scientific">Mycolicibacterium vanbaalenii</name>
    <name type="common">Mycobacterium vanbaalenii</name>
    <dbReference type="NCBI Taxonomy" id="110539"/>
    <lineage>
        <taxon>Bacteria</taxon>
        <taxon>Bacillati</taxon>
        <taxon>Actinomycetota</taxon>
        <taxon>Actinomycetes</taxon>
        <taxon>Mycobacteriales</taxon>
        <taxon>Mycobacteriaceae</taxon>
        <taxon>Mycolicibacterium</taxon>
    </lineage>
</organism>